<sequence length="191" mass="22433">MEKVLLADATLKNLQKKELYARLCRPNPLDGGTKEIWLEKNKGGVCLSISSKALAITGIDDRRYWSHISTEESRYPTVAYLQQTWWLEVDGELEFQFPAWTYNLFFRLKLGKSSKRFGRWVCNSEHIHGWDIKPVQFWLTTSDGQHAVSRCHLDNPRNWVLHHVGDFVVIDKNKIFNDTDRLHSYKRRPLC</sequence>
<dbReference type="AlphaFoldDB" id="A0A6A3C2Y6"/>
<name>A0A6A3C2Y6_HIBSY</name>
<protein>
    <submittedName>
        <fullName evidence="1">F-box protein PP2-A12</fullName>
    </submittedName>
</protein>
<keyword evidence="2" id="KW-1185">Reference proteome</keyword>
<dbReference type="PANTHER" id="PTHR31960">
    <property type="entry name" value="F-BOX PROTEIN PP2-A15"/>
    <property type="match status" value="1"/>
</dbReference>
<dbReference type="Proteomes" id="UP000436088">
    <property type="component" value="Unassembled WGS sequence"/>
</dbReference>
<evidence type="ECO:0000313" key="2">
    <source>
        <dbReference type="Proteomes" id="UP000436088"/>
    </source>
</evidence>
<organism evidence="1 2">
    <name type="scientific">Hibiscus syriacus</name>
    <name type="common">Rose of Sharon</name>
    <dbReference type="NCBI Taxonomy" id="106335"/>
    <lineage>
        <taxon>Eukaryota</taxon>
        <taxon>Viridiplantae</taxon>
        <taxon>Streptophyta</taxon>
        <taxon>Embryophyta</taxon>
        <taxon>Tracheophyta</taxon>
        <taxon>Spermatophyta</taxon>
        <taxon>Magnoliopsida</taxon>
        <taxon>eudicotyledons</taxon>
        <taxon>Gunneridae</taxon>
        <taxon>Pentapetalae</taxon>
        <taxon>rosids</taxon>
        <taxon>malvids</taxon>
        <taxon>Malvales</taxon>
        <taxon>Malvaceae</taxon>
        <taxon>Malvoideae</taxon>
        <taxon>Hibiscus</taxon>
    </lineage>
</organism>
<dbReference type="InterPro" id="IPR025886">
    <property type="entry name" value="PP2-like"/>
</dbReference>
<gene>
    <name evidence="1" type="ORF">F3Y22_tig00012523pilonHSYRG00154</name>
</gene>
<comment type="caution">
    <text evidence="1">The sequence shown here is derived from an EMBL/GenBank/DDBJ whole genome shotgun (WGS) entry which is preliminary data.</text>
</comment>
<dbReference type="EMBL" id="VEPZ02000534">
    <property type="protein sequence ID" value="KAE8723313.1"/>
    <property type="molecule type" value="Genomic_DNA"/>
</dbReference>
<dbReference type="PANTHER" id="PTHR31960:SF3">
    <property type="entry name" value="F-BOX PROTEIN PP2-A13"/>
    <property type="match status" value="1"/>
</dbReference>
<reference evidence="1" key="1">
    <citation type="submission" date="2019-09" db="EMBL/GenBank/DDBJ databases">
        <title>Draft genome information of white flower Hibiscus syriacus.</title>
        <authorList>
            <person name="Kim Y.-M."/>
        </authorList>
    </citation>
    <scope>NUCLEOTIDE SEQUENCE [LARGE SCALE GENOMIC DNA]</scope>
    <source>
        <strain evidence="1">YM2019G1</strain>
    </source>
</reference>
<dbReference type="Pfam" id="PF14299">
    <property type="entry name" value="PP2"/>
    <property type="match status" value="1"/>
</dbReference>
<proteinExistence type="predicted"/>
<evidence type="ECO:0000313" key="1">
    <source>
        <dbReference type="EMBL" id="KAE8723313.1"/>
    </source>
</evidence>
<accession>A0A6A3C2Y6</accession>